<dbReference type="EMBL" id="JAWDIP010000003">
    <property type="protein sequence ID" value="MDY0395013.1"/>
    <property type="molecule type" value="Genomic_DNA"/>
</dbReference>
<dbReference type="Gene3D" id="2.170.120.30">
    <property type="match status" value="2"/>
</dbReference>
<dbReference type="InterPro" id="IPR012505">
    <property type="entry name" value="YbbR"/>
</dbReference>
<accession>A0ABU5C6T3</accession>
<evidence type="ECO:0000313" key="2">
    <source>
        <dbReference type="Proteomes" id="UP001281447"/>
    </source>
</evidence>
<dbReference type="Gene3D" id="2.170.120.40">
    <property type="entry name" value="YbbR-like domain"/>
    <property type="match status" value="2"/>
</dbReference>
<gene>
    <name evidence="1" type="ORF">RWE15_11995</name>
</gene>
<dbReference type="PANTHER" id="PTHR37804:SF1">
    <property type="entry name" value="CDAA REGULATORY PROTEIN CDAR"/>
    <property type="match status" value="1"/>
</dbReference>
<proteinExistence type="predicted"/>
<name>A0ABU5C6T3_9BACI</name>
<comment type="caution">
    <text evidence="1">The sequence shown here is derived from an EMBL/GenBank/DDBJ whole genome shotgun (WGS) entry which is preliminary data.</text>
</comment>
<dbReference type="PANTHER" id="PTHR37804">
    <property type="entry name" value="CDAA REGULATORY PROTEIN CDAR"/>
    <property type="match status" value="1"/>
</dbReference>
<organism evidence="1 2">
    <name type="scientific">Tigheibacillus halophilus</name>
    <dbReference type="NCBI Taxonomy" id="361280"/>
    <lineage>
        <taxon>Bacteria</taxon>
        <taxon>Bacillati</taxon>
        <taxon>Bacillota</taxon>
        <taxon>Bacilli</taxon>
        <taxon>Bacillales</taxon>
        <taxon>Bacillaceae</taxon>
        <taxon>Tigheibacillus</taxon>
    </lineage>
</organism>
<dbReference type="InterPro" id="IPR053154">
    <property type="entry name" value="c-di-AMP_regulator"/>
</dbReference>
<evidence type="ECO:0000313" key="1">
    <source>
        <dbReference type="EMBL" id="MDY0395013.1"/>
    </source>
</evidence>
<keyword evidence="2" id="KW-1185">Reference proteome</keyword>
<reference evidence="1 2" key="1">
    <citation type="submission" date="2023-10" db="EMBL/GenBank/DDBJ databases">
        <title>Virgibacillus halophilus 5B73C genome.</title>
        <authorList>
            <person name="Miliotis G."/>
            <person name="Sengupta P."/>
            <person name="Hameed A."/>
            <person name="Chuvochina M."/>
            <person name="Mcdonagh F."/>
            <person name="Simpson A.C."/>
            <person name="Singh N.K."/>
            <person name="Rekha P.D."/>
            <person name="Raman K."/>
            <person name="Hugenholtz P."/>
            <person name="Venkateswaran K."/>
        </authorList>
    </citation>
    <scope>NUCLEOTIDE SEQUENCE [LARGE SCALE GENOMIC DNA]</scope>
    <source>
        <strain evidence="1 2">5B73C</strain>
    </source>
</reference>
<sequence>MNVRIDREKYVVSGVPDTVSVTVEGSNSNVTRAVKQRNFEVYVDLTKLKGGEHNVEIESANVPDGLSVYMEPKTIDVVMEERSSKEYHVSADFVNQSQLPAGYELGNHEIKPDTVTITSSKSVIDRISLVKVFVNVAGLKDSINNREVPVKVYDSQGNELKVHMEPENVVVSAEINHPSKTVPVSVVTKGNPPEGYSLKSMKADIDKVKIYGTSSALADIDSVKTEPIDLSKVKKSGMIDTKLDLPDKVAAENGDELKVSLDLEQTKTFEGVDIDVDNLAADYDLSFIKPKDPKIDVTVSGDDETISKLKKSDIRAKIDAGGLVEGKHDMPVQITAPDGIKIKDGQEDAKVDITLPE</sequence>
<dbReference type="Pfam" id="PF07949">
    <property type="entry name" value="YbbR"/>
    <property type="match status" value="3"/>
</dbReference>
<dbReference type="Proteomes" id="UP001281447">
    <property type="component" value="Unassembled WGS sequence"/>
</dbReference>
<protein>
    <submittedName>
        <fullName evidence="1">CdaR family protein</fullName>
    </submittedName>
</protein>